<dbReference type="AlphaFoldDB" id="K3WS25"/>
<keyword evidence="3" id="KW-1133">Transmembrane helix</keyword>
<dbReference type="EnsemblProtists" id="PYU1_T007769">
    <property type="protein sequence ID" value="PYU1_T007769"/>
    <property type="gene ID" value="PYU1_G007753"/>
</dbReference>
<accession>K3WS25</accession>
<keyword evidence="3" id="KW-0812">Transmembrane</keyword>
<dbReference type="OMA" id="YPRKDGR"/>
<dbReference type="Gene3D" id="3.50.30.30">
    <property type="match status" value="1"/>
</dbReference>
<reference evidence="7" key="3">
    <citation type="submission" date="2015-02" db="UniProtKB">
        <authorList>
            <consortium name="EnsemblProtists"/>
        </authorList>
    </citation>
    <scope>IDENTIFICATION</scope>
    <source>
        <strain evidence="7">DAOM BR144</strain>
    </source>
</reference>
<feature type="domain" description="Peptidase M28" evidence="6">
    <location>
        <begin position="439"/>
        <end position="565"/>
    </location>
</feature>
<dbReference type="SUPFAM" id="SSF47672">
    <property type="entry name" value="Transferrin receptor-like dimerisation domain"/>
    <property type="match status" value="1"/>
</dbReference>
<dbReference type="InterPro" id="IPR039373">
    <property type="entry name" value="Peptidase_M28B"/>
</dbReference>
<dbReference type="SUPFAM" id="SSF53187">
    <property type="entry name" value="Zn-dependent exopeptidases"/>
    <property type="match status" value="1"/>
</dbReference>
<evidence type="ECO:0000256" key="2">
    <source>
        <dbReference type="SAM" id="MobiDB-lite"/>
    </source>
</evidence>
<dbReference type="STRING" id="431595.K3WS25"/>
<dbReference type="SUPFAM" id="SSF52025">
    <property type="entry name" value="PA domain"/>
    <property type="match status" value="1"/>
</dbReference>
<evidence type="ECO:0000313" key="7">
    <source>
        <dbReference type="EnsemblProtists" id="PYU1_T007769"/>
    </source>
</evidence>
<keyword evidence="3" id="KW-0472">Membrane</keyword>
<comment type="similarity">
    <text evidence="1">Belongs to the peptidase M28 family. M28B subfamily.</text>
</comment>
<feature type="region of interest" description="Disordered" evidence="2">
    <location>
        <begin position="99"/>
        <end position="129"/>
    </location>
</feature>
<dbReference type="CDD" id="cd08022">
    <property type="entry name" value="M28_PSMA_like"/>
    <property type="match status" value="1"/>
</dbReference>
<dbReference type="EMBL" id="GL376617">
    <property type="status" value="NOT_ANNOTATED_CDS"/>
    <property type="molecule type" value="Genomic_DNA"/>
</dbReference>
<dbReference type="Gene3D" id="1.20.930.40">
    <property type="entry name" value="Transferrin receptor-like, dimerisation domain"/>
    <property type="match status" value="1"/>
</dbReference>
<feature type="compositionally biased region" description="Low complexity" evidence="2">
    <location>
        <begin position="99"/>
        <end position="116"/>
    </location>
</feature>
<dbReference type="VEuPathDB" id="FungiDB:PYU1_G007753"/>
<feature type="compositionally biased region" description="Acidic residues" evidence="2">
    <location>
        <begin position="38"/>
        <end position="48"/>
    </location>
</feature>
<feature type="compositionally biased region" description="Polar residues" evidence="2">
    <location>
        <begin position="1"/>
        <end position="27"/>
    </location>
</feature>
<proteinExistence type="inferred from homology"/>
<dbReference type="PANTHER" id="PTHR10404">
    <property type="entry name" value="N-ACETYLATED-ALPHA-LINKED ACIDIC DIPEPTIDASE"/>
    <property type="match status" value="1"/>
</dbReference>
<reference evidence="8" key="1">
    <citation type="journal article" date="2010" name="Genome Biol.">
        <title>Genome sequence of the necrotrophic plant pathogen Pythium ultimum reveals original pathogenicity mechanisms and effector repertoire.</title>
        <authorList>
            <person name="Levesque C.A."/>
            <person name="Brouwer H."/>
            <person name="Cano L."/>
            <person name="Hamilton J.P."/>
            <person name="Holt C."/>
            <person name="Huitema E."/>
            <person name="Raffaele S."/>
            <person name="Robideau G.P."/>
            <person name="Thines M."/>
            <person name="Win J."/>
            <person name="Zerillo M.M."/>
            <person name="Beakes G.W."/>
            <person name="Boore J.L."/>
            <person name="Busam D."/>
            <person name="Dumas B."/>
            <person name="Ferriera S."/>
            <person name="Fuerstenberg S.I."/>
            <person name="Gachon C.M."/>
            <person name="Gaulin E."/>
            <person name="Govers F."/>
            <person name="Grenville-Briggs L."/>
            <person name="Horner N."/>
            <person name="Hostetler J."/>
            <person name="Jiang R.H."/>
            <person name="Johnson J."/>
            <person name="Krajaejun T."/>
            <person name="Lin H."/>
            <person name="Meijer H.J."/>
            <person name="Moore B."/>
            <person name="Morris P."/>
            <person name="Phuntmart V."/>
            <person name="Puiu D."/>
            <person name="Shetty J."/>
            <person name="Stajich J.E."/>
            <person name="Tripathy S."/>
            <person name="Wawra S."/>
            <person name="van West P."/>
            <person name="Whitty B.R."/>
            <person name="Coutinho P.M."/>
            <person name="Henrissat B."/>
            <person name="Martin F."/>
            <person name="Thomas P.D."/>
            <person name="Tyler B.M."/>
            <person name="De Vries R.P."/>
            <person name="Kamoun S."/>
            <person name="Yandell M."/>
            <person name="Tisserat N."/>
            <person name="Buell C.R."/>
        </authorList>
    </citation>
    <scope>NUCLEOTIDE SEQUENCE</scope>
    <source>
        <strain evidence="8">DAOM:BR144</strain>
    </source>
</reference>
<feature type="region of interest" description="Disordered" evidence="2">
    <location>
        <begin position="1"/>
        <end position="66"/>
    </location>
</feature>
<dbReference type="InterPro" id="IPR007365">
    <property type="entry name" value="TFR-like_dimer_dom"/>
</dbReference>
<feature type="transmembrane region" description="Helical" evidence="3">
    <location>
        <begin position="74"/>
        <end position="93"/>
    </location>
</feature>
<dbReference type="GO" id="GO:0004180">
    <property type="term" value="F:carboxypeptidase activity"/>
    <property type="evidence" value="ECO:0007669"/>
    <property type="project" value="TreeGrafter"/>
</dbReference>
<dbReference type="InterPro" id="IPR036757">
    <property type="entry name" value="TFR-like_dimer_dom_sf"/>
</dbReference>
<name>K3WS25_GLOUD</name>
<evidence type="ECO:0000256" key="3">
    <source>
        <dbReference type="SAM" id="Phobius"/>
    </source>
</evidence>
<evidence type="ECO:0000259" key="5">
    <source>
        <dbReference type="Pfam" id="PF04253"/>
    </source>
</evidence>
<dbReference type="Pfam" id="PF04389">
    <property type="entry name" value="Peptidase_M28"/>
    <property type="match status" value="1"/>
</dbReference>
<dbReference type="Pfam" id="PF02225">
    <property type="entry name" value="PA"/>
    <property type="match status" value="1"/>
</dbReference>
<feature type="domain" description="PA" evidence="4">
    <location>
        <begin position="255"/>
        <end position="329"/>
    </location>
</feature>
<dbReference type="InterPro" id="IPR046450">
    <property type="entry name" value="PA_dom_sf"/>
</dbReference>
<sequence length="832" mass="90591">MMPLSSPTRDAHSRSTYASLPTSSQSPRDAYGTFAFSENEENDDDNDDALLLSKDHGTPRSRPHSRGISAHLRAIRTIGAVGIFVLVVSYMLIVREPSKVSTTPSPSSSSLAPSVPQHGAAEQDGKAVTHDTLRFDEVSSLLNDVEKRFMGGIDTSKLREYLHAYASVPHVAGSEQDYQTALYTAKQFEAFGINATIKEYYTLLSLPVRRHLAIVGPEAAVRELNLTEASVDGDECTSNKDALPPFLAYTASGNVTASVVYANFGTPADFKWLVENNVTLKGKIALIRYGGNYRGLKVMVAEEHGMAGVLIYSDPHEDGFALGETYPNGPWRPEGSFQRGSSIFLSLATGDPLTPGFASNLGAPYLSIGESKTIPHIPALPLSYEQATYVLKSLGGKKAPSSWQGSLTINDGYQIGDDEATVVNLDVEMDNKIGPIWDVIGTIDGTEEPDQHVLIGNHRDAWVCGAVDPSSGSAVMLEIARNLGVLLKNGWKPRRKLILGSWDGEEPGLLGSTEWVEDHAASLKKHAVAYINVDSVLGPFVASSGTPSIAEFMLQTAKAVPANKFFGHETESSLYEQWSKQTAQKKALLGVASERGTLGPDYMIGFLGSGTDFTPFYQHLGIISASLGFSIGPSMYGVYHSTMDSLKYLESFGDPNYGTQATTSKWWGLLALRLVDNPIVPFDFSTYGSIMAESLAGFEDQVVALKRDVSFTKLYDVINEFTANAALFQARIADFAEKTKDDNDKKTLEQRRKWNEKLVSLERYLLSDDGLRHRPWFKHVIFGPGFYEGYSGTAFPGIADCIAFEDDSKTIQAHVDEVADIVKNAAAFLISS</sequence>
<feature type="domain" description="Transferrin receptor-like dimerisation" evidence="5">
    <location>
        <begin position="709"/>
        <end position="829"/>
    </location>
</feature>
<dbReference type="FunFam" id="3.40.630.10:FF:000078">
    <property type="entry name" value="Glutamate carboxypeptidase 2"/>
    <property type="match status" value="1"/>
</dbReference>
<dbReference type="Pfam" id="PF04253">
    <property type="entry name" value="TFR_dimer"/>
    <property type="match status" value="1"/>
</dbReference>
<dbReference type="FunFam" id="1.20.930.40:FF:000007">
    <property type="entry name" value="Uncharacterized protein"/>
    <property type="match status" value="1"/>
</dbReference>
<dbReference type="Proteomes" id="UP000019132">
    <property type="component" value="Unassembled WGS sequence"/>
</dbReference>
<dbReference type="InterPro" id="IPR007484">
    <property type="entry name" value="Peptidase_M28"/>
</dbReference>
<dbReference type="eggNOG" id="KOG2195">
    <property type="taxonomic scope" value="Eukaryota"/>
</dbReference>
<organism evidence="7 8">
    <name type="scientific">Globisporangium ultimum (strain ATCC 200006 / CBS 805.95 / DAOM BR144)</name>
    <name type="common">Pythium ultimum</name>
    <dbReference type="NCBI Taxonomy" id="431595"/>
    <lineage>
        <taxon>Eukaryota</taxon>
        <taxon>Sar</taxon>
        <taxon>Stramenopiles</taxon>
        <taxon>Oomycota</taxon>
        <taxon>Peronosporomycetes</taxon>
        <taxon>Pythiales</taxon>
        <taxon>Pythiaceae</taxon>
        <taxon>Globisporangium</taxon>
    </lineage>
</organism>
<dbReference type="Gene3D" id="3.40.630.10">
    <property type="entry name" value="Zn peptidases"/>
    <property type="match status" value="1"/>
</dbReference>
<dbReference type="FunFam" id="3.50.30.30:FF:000008">
    <property type="entry name" value="Glutamate carboxypeptidase 2"/>
    <property type="match status" value="1"/>
</dbReference>
<evidence type="ECO:0000259" key="6">
    <source>
        <dbReference type="Pfam" id="PF04389"/>
    </source>
</evidence>
<evidence type="ECO:0000259" key="4">
    <source>
        <dbReference type="Pfam" id="PF02225"/>
    </source>
</evidence>
<evidence type="ECO:0000256" key="1">
    <source>
        <dbReference type="ARBA" id="ARBA00005634"/>
    </source>
</evidence>
<evidence type="ECO:0000313" key="8">
    <source>
        <dbReference type="Proteomes" id="UP000019132"/>
    </source>
</evidence>
<evidence type="ECO:0008006" key="9">
    <source>
        <dbReference type="Google" id="ProtNLM"/>
    </source>
</evidence>
<dbReference type="InParanoid" id="K3WS25"/>
<keyword evidence="8" id="KW-1185">Reference proteome</keyword>
<dbReference type="CDD" id="cd02121">
    <property type="entry name" value="PA_GCPII_like"/>
    <property type="match status" value="1"/>
</dbReference>
<reference evidence="8" key="2">
    <citation type="submission" date="2010-04" db="EMBL/GenBank/DDBJ databases">
        <authorList>
            <person name="Buell R."/>
            <person name="Hamilton J."/>
            <person name="Hostetler J."/>
        </authorList>
    </citation>
    <scope>NUCLEOTIDE SEQUENCE [LARGE SCALE GENOMIC DNA]</scope>
    <source>
        <strain evidence="8">DAOM:BR144</strain>
    </source>
</reference>
<dbReference type="InterPro" id="IPR003137">
    <property type="entry name" value="PA_domain"/>
</dbReference>
<dbReference type="HOGENOM" id="CLU_005688_2_1_1"/>
<protein>
    <recommendedName>
        <fullName evidence="9">Glutamate carboxypeptidase</fullName>
    </recommendedName>
</protein>
<dbReference type="PANTHER" id="PTHR10404:SF46">
    <property type="entry name" value="VACUOLAR PROTEIN SORTING-ASSOCIATED PROTEIN 70"/>
    <property type="match status" value="1"/>
</dbReference>